<dbReference type="Proteomes" id="UP000065797">
    <property type="component" value="Unassembled WGS sequence"/>
</dbReference>
<dbReference type="EMBL" id="LRPH01000105">
    <property type="protein sequence ID" value="KWU53912.1"/>
    <property type="molecule type" value="Genomic_DNA"/>
</dbReference>
<evidence type="ECO:0000313" key="2">
    <source>
        <dbReference type="Proteomes" id="UP000065797"/>
    </source>
</evidence>
<gene>
    <name evidence="1" type="ORF">AWW70_27265</name>
</gene>
<protein>
    <submittedName>
        <fullName evidence="1">Uncharacterized protein</fullName>
    </submittedName>
</protein>
<evidence type="ECO:0000313" key="1">
    <source>
        <dbReference type="EMBL" id="KWU53912.1"/>
    </source>
</evidence>
<name>A0A109FSX7_BACMY</name>
<dbReference type="AlphaFoldDB" id="A0A109FSX7"/>
<reference evidence="1 2" key="1">
    <citation type="submission" date="2016-01" db="EMBL/GenBank/DDBJ databases">
        <authorList>
            <person name="McClelland M."/>
            <person name="Jain A."/>
            <person name="Saraogi P."/>
            <person name="Mendelson R."/>
            <person name="Westerman R."/>
            <person name="SanMiguel P."/>
            <person name="Csonka L."/>
        </authorList>
    </citation>
    <scope>NUCLEOTIDE SEQUENCE [LARGE SCALE GENOMIC DNA]</scope>
    <source>
        <strain evidence="1 2">PE8-15</strain>
    </source>
</reference>
<proteinExistence type="predicted"/>
<sequence length="97" mass="10771">MKVFAIKAIITAAKIKTAITLTPIPAHPPTRKILIGIANKLKIIRINPRFLSYFLVGNSVLMIKKRKSIKDAAASKRIAIVKESFMKSPLFIDNITV</sequence>
<organism evidence="1 2">
    <name type="scientific">Bacillus mycoides</name>
    <dbReference type="NCBI Taxonomy" id="1405"/>
    <lineage>
        <taxon>Bacteria</taxon>
        <taxon>Bacillati</taxon>
        <taxon>Bacillota</taxon>
        <taxon>Bacilli</taxon>
        <taxon>Bacillales</taxon>
        <taxon>Bacillaceae</taxon>
        <taxon>Bacillus</taxon>
        <taxon>Bacillus cereus group</taxon>
    </lineage>
</organism>
<accession>A0A109FSX7</accession>
<comment type="caution">
    <text evidence="1">The sequence shown here is derived from an EMBL/GenBank/DDBJ whole genome shotgun (WGS) entry which is preliminary data.</text>
</comment>